<dbReference type="RefSeq" id="XP_019092313.1">
    <property type="nucleotide sequence ID" value="XM_019236768.1"/>
</dbReference>
<dbReference type="Pfam" id="PF10551">
    <property type="entry name" value="MULE"/>
    <property type="match status" value="1"/>
</dbReference>
<evidence type="ECO:0000256" key="1">
    <source>
        <dbReference type="SAM" id="Phobius"/>
    </source>
</evidence>
<keyword evidence="3" id="KW-1185">Reference proteome</keyword>
<dbReference type="Proteomes" id="UP000694864">
    <property type="component" value="Chromosome 15"/>
</dbReference>
<evidence type="ECO:0000259" key="2">
    <source>
        <dbReference type="Pfam" id="PF10551"/>
    </source>
</evidence>
<dbReference type="InterPro" id="IPR018289">
    <property type="entry name" value="MULE_transposase_dom"/>
</dbReference>
<reference evidence="4" key="2">
    <citation type="submission" date="2025-08" db="UniProtKB">
        <authorList>
            <consortium name="RefSeq"/>
        </authorList>
    </citation>
    <scope>IDENTIFICATION</scope>
    <source>
        <tissue evidence="4">Leaf</tissue>
    </source>
</reference>
<dbReference type="PANTHER" id="PTHR31973:SF113">
    <property type="entry name" value="PROTEIN FAR1-RELATED SEQUENCE 5-LIKE"/>
    <property type="match status" value="1"/>
</dbReference>
<sequence>MEQARGNEEDNYRFLSTYLHLLKSTNPGTLTAMHNTVDKKGNALFKYLFFAFGACIAGYQYLRKVIVIDGTAMKWKYKGCLIATSGQDENMQIFPLAFGVVDGENEGGWVWFFENLKKICLRRVYPFAQHWACSVHLFRNVKHNFHCEGLATVVSKAARAYTVGDFRYWWREIENRGPACAMYLTEIGLPHWTHSHFPGDCYNIMSSNISGSLNAAMQTTVDYLIVSMVEFIRAMLMR</sequence>
<accession>A0ABM1QZX5</accession>
<gene>
    <name evidence="4" type="primary">LOC109129127</name>
</gene>
<keyword evidence="1" id="KW-0812">Transmembrane</keyword>
<protein>
    <submittedName>
        <fullName evidence="4">Uncharacterized protein LOC109129127</fullName>
    </submittedName>
</protein>
<feature type="domain" description="MULE transposase" evidence="2">
    <location>
        <begin position="65"/>
        <end position="119"/>
    </location>
</feature>
<keyword evidence="1" id="KW-0472">Membrane</keyword>
<dbReference type="GeneID" id="109129127"/>
<evidence type="ECO:0000313" key="4">
    <source>
        <dbReference type="RefSeq" id="XP_019092313.1"/>
    </source>
</evidence>
<feature type="transmembrane region" description="Helical" evidence="1">
    <location>
        <begin position="43"/>
        <end position="62"/>
    </location>
</feature>
<keyword evidence="1" id="KW-1133">Transmembrane helix</keyword>
<dbReference type="PANTHER" id="PTHR31973">
    <property type="entry name" value="POLYPROTEIN, PUTATIVE-RELATED"/>
    <property type="match status" value="1"/>
</dbReference>
<proteinExistence type="predicted"/>
<name>A0ABM1QZX5_CAMSA</name>
<evidence type="ECO:0000313" key="3">
    <source>
        <dbReference type="Proteomes" id="UP000694864"/>
    </source>
</evidence>
<reference evidence="3" key="1">
    <citation type="journal article" date="2014" name="Nat. Commun.">
        <title>The emerging biofuel crop Camelina sativa retains a highly undifferentiated hexaploid genome structure.</title>
        <authorList>
            <person name="Kagale S."/>
            <person name="Koh C."/>
            <person name="Nixon J."/>
            <person name="Bollina V."/>
            <person name="Clarke W.E."/>
            <person name="Tuteja R."/>
            <person name="Spillane C."/>
            <person name="Robinson S.J."/>
            <person name="Links M.G."/>
            <person name="Clarke C."/>
            <person name="Higgins E.E."/>
            <person name="Huebert T."/>
            <person name="Sharpe A.G."/>
            <person name="Parkin I.A."/>
        </authorList>
    </citation>
    <scope>NUCLEOTIDE SEQUENCE [LARGE SCALE GENOMIC DNA]</scope>
    <source>
        <strain evidence="3">cv. DH55</strain>
    </source>
</reference>
<organism evidence="3 4">
    <name type="scientific">Camelina sativa</name>
    <name type="common">False flax</name>
    <name type="synonym">Myagrum sativum</name>
    <dbReference type="NCBI Taxonomy" id="90675"/>
    <lineage>
        <taxon>Eukaryota</taxon>
        <taxon>Viridiplantae</taxon>
        <taxon>Streptophyta</taxon>
        <taxon>Embryophyta</taxon>
        <taxon>Tracheophyta</taxon>
        <taxon>Spermatophyta</taxon>
        <taxon>Magnoliopsida</taxon>
        <taxon>eudicotyledons</taxon>
        <taxon>Gunneridae</taxon>
        <taxon>Pentapetalae</taxon>
        <taxon>rosids</taxon>
        <taxon>malvids</taxon>
        <taxon>Brassicales</taxon>
        <taxon>Brassicaceae</taxon>
        <taxon>Camelineae</taxon>
        <taxon>Camelina</taxon>
    </lineage>
</organism>